<gene>
    <name evidence="1" type="ORF">BpHYR1_032022</name>
</gene>
<accession>A0A3M7T1I3</accession>
<protein>
    <submittedName>
        <fullName evidence="1">Uncharacterized protein</fullName>
    </submittedName>
</protein>
<evidence type="ECO:0000313" key="2">
    <source>
        <dbReference type="Proteomes" id="UP000276133"/>
    </source>
</evidence>
<proteinExistence type="predicted"/>
<sequence>MNQTGVLKAKYICVDDSNWLEKTDNVLNYALDCIYSQVSSINLIESNLHYAYKVDANNWIGTTFSRYACGEEILKWSAYALNLTFTTQAECNRNTEPEPGYRQGLKCVISKEFLRLNMFKLNRVLLNTRADLYPIPYGLYIKYTCN</sequence>
<dbReference type="EMBL" id="REGN01000439">
    <property type="protein sequence ID" value="RNA41903.1"/>
    <property type="molecule type" value="Genomic_DNA"/>
</dbReference>
<name>A0A3M7T1I3_BRAPC</name>
<organism evidence="1 2">
    <name type="scientific">Brachionus plicatilis</name>
    <name type="common">Marine rotifer</name>
    <name type="synonym">Brachionus muelleri</name>
    <dbReference type="NCBI Taxonomy" id="10195"/>
    <lineage>
        <taxon>Eukaryota</taxon>
        <taxon>Metazoa</taxon>
        <taxon>Spiralia</taxon>
        <taxon>Gnathifera</taxon>
        <taxon>Rotifera</taxon>
        <taxon>Eurotatoria</taxon>
        <taxon>Monogononta</taxon>
        <taxon>Pseudotrocha</taxon>
        <taxon>Ploima</taxon>
        <taxon>Brachionidae</taxon>
        <taxon>Brachionus</taxon>
    </lineage>
</organism>
<evidence type="ECO:0000313" key="1">
    <source>
        <dbReference type="EMBL" id="RNA41903.1"/>
    </source>
</evidence>
<reference evidence="1 2" key="1">
    <citation type="journal article" date="2018" name="Sci. Rep.">
        <title>Genomic signatures of local adaptation to the degree of environmental predictability in rotifers.</title>
        <authorList>
            <person name="Franch-Gras L."/>
            <person name="Hahn C."/>
            <person name="Garcia-Roger E.M."/>
            <person name="Carmona M.J."/>
            <person name="Serra M."/>
            <person name="Gomez A."/>
        </authorList>
    </citation>
    <scope>NUCLEOTIDE SEQUENCE [LARGE SCALE GENOMIC DNA]</scope>
    <source>
        <strain evidence="1">HYR1</strain>
    </source>
</reference>
<dbReference type="AlphaFoldDB" id="A0A3M7T1I3"/>
<keyword evidence="2" id="KW-1185">Reference proteome</keyword>
<dbReference type="Proteomes" id="UP000276133">
    <property type="component" value="Unassembled WGS sequence"/>
</dbReference>
<comment type="caution">
    <text evidence="1">The sequence shown here is derived from an EMBL/GenBank/DDBJ whole genome shotgun (WGS) entry which is preliminary data.</text>
</comment>